<protein>
    <submittedName>
        <fullName evidence="5">PAS domain S-box protein</fullName>
    </submittedName>
</protein>
<dbReference type="SMART" id="SM00091">
    <property type="entry name" value="PAS"/>
    <property type="match status" value="2"/>
</dbReference>
<keyword evidence="6" id="KW-1185">Reference proteome</keyword>
<reference evidence="5 6" key="1">
    <citation type="submission" date="2019-12" db="EMBL/GenBank/DDBJ databases">
        <title>Isolation and characterization of three novel carbon monoxide-oxidizing members of Halobacteria from salione crusts and soils.</title>
        <authorList>
            <person name="Myers M.R."/>
            <person name="King G.M."/>
        </authorList>
    </citation>
    <scope>NUCLEOTIDE SEQUENCE [LARGE SCALE GENOMIC DNA]</scope>
    <source>
        <strain evidence="5 6">WSH3</strain>
    </source>
</reference>
<dbReference type="PANTHER" id="PTHR44757">
    <property type="entry name" value="DIGUANYLATE CYCLASE DGCP"/>
    <property type="match status" value="1"/>
</dbReference>
<dbReference type="InterPro" id="IPR000014">
    <property type="entry name" value="PAS"/>
</dbReference>
<dbReference type="InterPro" id="IPR003594">
    <property type="entry name" value="HATPase_dom"/>
</dbReference>
<evidence type="ECO:0000256" key="1">
    <source>
        <dbReference type="SAM" id="MobiDB-lite"/>
    </source>
</evidence>
<sequence>MDDRHTAGTTETAYVPLETILESIPDPVLLVDEDSRITELNEAAGDLFDCRTEALLGQRWGDCCPDNDRAAFTGLIEEPPGERLDRFDDGAPIRIETLAGERRPVELSIERIYDGGESFLFCQLREISERIEREQTLRTTIARLEALFEASPVPMMVLDADGTIERWNRAATTTFGWEGATVTGEQYPLFTEPSTREAFMERVLSGERIVGLETTHQGRDGSLVEVELYAHPLREGGDVSSIIVSAIDITALKQREQHLSVLHRIMRHTLRNKLNVIYAVGEQLVADQDNPVGDEDFSDRLIDATEELIRLSDQAERINNDLRRVESPAPVALDAMLHGLYDDLEQEHPEASITLEEELPSVSVPDITRTIFGELIDHAIEHSDSERPAVAVDAAVNRRIAVSITDEREALTEGERGFLNRDESAALLHGSRMRLAHADILASELGGQLSASETDGGTTLTVELPRLDPA</sequence>
<evidence type="ECO:0000313" key="6">
    <source>
        <dbReference type="Proteomes" id="UP000466535"/>
    </source>
</evidence>
<comment type="caution">
    <text evidence="5">The sequence shown here is derived from an EMBL/GenBank/DDBJ whole genome shotgun (WGS) entry which is preliminary data.</text>
</comment>
<dbReference type="RefSeq" id="WP_159765470.1">
    <property type="nucleotide sequence ID" value="NZ_WUUT01000009.1"/>
</dbReference>
<dbReference type="InterPro" id="IPR052155">
    <property type="entry name" value="Biofilm_reg_signaling"/>
</dbReference>
<dbReference type="InterPro" id="IPR013656">
    <property type="entry name" value="PAS_4"/>
</dbReference>
<dbReference type="AlphaFoldDB" id="A0A6B0TAB4"/>
<dbReference type="NCBIfam" id="TIGR00229">
    <property type="entry name" value="sensory_box"/>
    <property type="match status" value="2"/>
</dbReference>
<dbReference type="PROSITE" id="PS50112">
    <property type="entry name" value="PAS"/>
    <property type="match status" value="2"/>
</dbReference>
<dbReference type="Pfam" id="PF00989">
    <property type="entry name" value="PAS"/>
    <property type="match status" value="1"/>
</dbReference>
<dbReference type="InterPro" id="IPR035965">
    <property type="entry name" value="PAS-like_dom_sf"/>
</dbReference>
<feature type="domain" description="PAS" evidence="3">
    <location>
        <begin position="140"/>
        <end position="203"/>
    </location>
</feature>
<feature type="compositionally biased region" description="Polar residues" evidence="1">
    <location>
        <begin position="449"/>
        <end position="461"/>
    </location>
</feature>
<evidence type="ECO:0000313" key="5">
    <source>
        <dbReference type="EMBL" id="MXR53126.1"/>
    </source>
</evidence>
<dbReference type="CDD" id="cd00130">
    <property type="entry name" value="PAS"/>
    <property type="match status" value="2"/>
</dbReference>
<accession>A0A6B0TAB4</accession>
<organism evidence="5 6">
    <name type="scientific">Halovenus carboxidivorans</name>
    <dbReference type="NCBI Taxonomy" id="2692199"/>
    <lineage>
        <taxon>Archaea</taxon>
        <taxon>Methanobacteriati</taxon>
        <taxon>Methanobacteriota</taxon>
        <taxon>Stenosarchaea group</taxon>
        <taxon>Halobacteria</taxon>
        <taxon>Halobacteriales</taxon>
        <taxon>Haloarculaceae</taxon>
        <taxon>Halovenus</taxon>
    </lineage>
</organism>
<feature type="domain" description="PAS" evidence="3">
    <location>
        <begin position="13"/>
        <end position="58"/>
    </location>
</feature>
<feature type="domain" description="PAC" evidence="4">
    <location>
        <begin position="210"/>
        <end position="261"/>
    </location>
</feature>
<dbReference type="PANTHER" id="PTHR44757:SF2">
    <property type="entry name" value="BIOFILM ARCHITECTURE MAINTENANCE PROTEIN MBAA"/>
    <property type="match status" value="1"/>
</dbReference>
<dbReference type="SUPFAM" id="SSF55874">
    <property type="entry name" value="ATPase domain of HSP90 chaperone/DNA topoisomerase II/histidine kinase"/>
    <property type="match status" value="1"/>
</dbReference>
<proteinExistence type="predicted"/>
<dbReference type="InterPro" id="IPR005467">
    <property type="entry name" value="His_kinase_dom"/>
</dbReference>
<gene>
    <name evidence="5" type="ORF">GRX03_16140</name>
</gene>
<evidence type="ECO:0000259" key="2">
    <source>
        <dbReference type="PROSITE" id="PS50109"/>
    </source>
</evidence>
<dbReference type="InterPro" id="IPR000700">
    <property type="entry name" value="PAS-assoc_C"/>
</dbReference>
<dbReference type="Proteomes" id="UP000466535">
    <property type="component" value="Unassembled WGS sequence"/>
</dbReference>
<dbReference type="Pfam" id="PF02518">
    <property type="entry name" value="HATPase_c"/>
    <property type="match status" value="1"/>
</dbReference>
<dbReference type="OrthoDB" id="230688at2157"/>
<dbReference type="Pfam" id="PF08448">
    <property type="entry name" value="PAS_4"/>
    <property type="match status" value="1"/>
</dbReference>
<feature type="domain" description="Histidine kinase" evidence="2">
    <location>
        <begin position="265"/>
        <end position="468"/>
    </location>
</feature>
<dbReference type="GO" id="GO:0006355">
    <property type="term" value="P:regulation of DNA-templated transcription"/>
    <property type="evidence" value="ECO:0007669"/>
    <property type="project" value="InterPro"/>
</dbReference>
<evidence type="ECO:0000259" key="4">
    <source>
        <dbReference type="PROSITE" id="PS50113"/>
    </source>
</evidence>
<dbReference type="SUPFAM" id="SSF55785">
    <property type="entry name" value="PYP-like sensor domain (PAS domain)"/>
    <property type="match status" value="2"/>
</dbReference>
<evidence type="ECO:0000259" key="3">
    <source>
        <dbReference type="PROSITE" id="PS50112"/>
    </source>
</evidence>
<dbReference type="Gene3D" id="3.30.565.10">
    <property type="entry name" value="Histidine kinase-like ATPase, C-terminal domain"/>
    <property type="match status" value="1"/>
</dbReference>
<dbReference type="InterPro" id="IPR036890">
    <property type="entry name" value="HATPase_C_sf"/>
</dbReference>
<dbReference type="Gene3D" id="3.30.450.20">
    <property type="entry name" value="PAS domain"/>
    <property type="match status" value="2"/>
</dbReference>
<dbReference type="PROSITE" id="PS50113">
    <property type="entry name" value="PAC"/>
    <property type="match status" value="1"/>
</dbReference>
<dbReference type="InterPro" id="IPR013767">
    <property type="entry name" value="PAS_fold"/>
</dbReference>
<feature type="region of interest" description="Disordered" evidence="1">
    <location>
        <begin position="449"/>
        <end position="470"/>
    </location>
</feature>
<dbReference type="EMBL" id="WUUT01000009">
    <property type="protein sequence ID" value="MXR53126.1"/>
    <property type="molecule type" value="Genomic_DNA"/>
</dbReference>
<dbReference type="PROSITE" id="PS50109">
    <property type="entry name" value="HIS_KIN"/>
    <property type="match status" value="1"/>
</dbReference>
<name>A0A6B0TAB4_9EURY</name>